<evidence type="ECO:0000259" key="1">
    <source>
        <dbReference type="Pfam" id="PF12697"/>
    </source>
</evidence>
<accession>A7NHP7</accession>
<dbReference type="PRINTS" id="PR00111">
    <property type="entry name" value="ABHYDROLASE"/>
</dbReference>
<dbReference type="RefSeq" id="WP_012119424.1">
    <property type="nucleotide sequence ID" value="NC_009767.1"/>
</dbReference>
<dbReference type="OrthoDB" id="9808398at2"/>
<dbReference type="STRING" id="383372.Rcas_0878"/>
<proteinExistence type="predicted"/>
<dbReference type="KEGG" id="rca:Rcas_0878"/>
<dbReference type="HOGENOM" id="CLU_020336_13_2_0"/>
<feature type="domain" description="AB hydrolase-1" evidence="1">
    <location>
        <begin position="64"/>
        <end position="293"/>
    </location>
</feature>
<dbReference type="EMBL" id="CP000804">
    <property type="protein sequence ID" value="ABU56994.1"/>
    <property type="molecule type" value="Genomic_DNA"/>
</dbReference>
<name>A7NHP7_ROSCS</name>
<dbReference type="PANTHER" id="PTHR46438:SF11">
    <property type="entry name" value="LIPASE-RELATED"/>
    <property type="match status" value="1"/>
</dbReference>
<reference evidence="2 3" key="1">
    <citation type="submission" date="2007-08" db="EMBL/GenBank/DDBJ databases">
        <title>Complete sequence of Roseiflexus castenholzii DSM 13941.</title>
        <authorList>
            <consortium name="US DOE Joint Genome Institute"/>
            <person name="Copeland A."/>
            <person name="Lucas S."/>
            <person name="Lapidus A."/>
            <person name="Barry K."/>
            <person name="Glavina del Rio T."/>
            <person name="Dalin E."/>
            <person name="Tice H."/>
            <person name="Pitluck S."/>
            <person name="Thompson L.S."/>
            <person name="Brettin T."/>
            <person name="Bruce D."/>
            <person name="Detter J.C."/>
            <person name="Han C."/>
            <person name="Tapia R."/>
            <person name="Schmutz J."/>
            <person name="Larimer F."/>
            <person name="Land M."/>
            <person name="Hauser L."/>
            <person name="Kyrpides N."/>
            <person name="Mikhailova N."/>
            <person name="Bryant D.A."/>
            <person name="Hanada S."/>
            <person name="Tsukatani Y."/>
            <person name="Richardson P."/>
        </authorList>
    </citation>
    <scope>NUCLEOTIDE SEQUENCE [LARGE SCALE GENOMIC DNA]</scope>
    <source>
        <strain evidence="3">DSM 13941 / HLO8</strain>
    </source>
</reference>
<dbReference type="GO" id="GO:0016787">
    <property type="term" value="F:hydrolase activity"/>
    <property type="evidence" value="ECO:0007669"/>
    <property type="project" value="UniProtKB-KW"/>
</dbReference>
<gene>
    <name evidence="2" type="ordered locus">Rcas_0878</name>
</gene>
<dbReference type="SUPFAM" id="SSF53474">
    <property type="entry name" value="alpha/beta-Hydrolases"/>
    <property type="match status" value="1"/>
</dbReference>
<evidence type="ECO:0000313" key="2">
    <source>
        <dbReference type="EMBL" id="ABU56994.1"/>
    </source>
</evidence>
<dbReference type="Proteomes" id="UP000000263">
    <property type="component" value="Chromosome"/>
</dbReference>
<dbReference type="Gene3D" id="3.40.50.1820">
    <property type="entry name" value="alpha/beta hydrolase"/>
    <property type="match status" value="1"/>
</dbReference>
<protein>
    <submittedName>
        <fullName evidence="2">Alpha/beta hydrolase fold</fullName>
    </submittedName>
</protein>
<dbReference type="PANTHER" id="PTHR46438">
    <property type="entry name" value="ALPHA/BETA-HYDROLASES SUPERFAMILY PROTEIN"/>
    <property type="match status" value="1"/>
</dbReference>
<sequence length="317" mass="35122">MSGHVPDPIERFFDPLSYAMVPLVDGLARHALPRLGAFEQTRRIHGVPIHYYLIPCRHVAPLPVLFIHGMGDNAVTWSLVAPLVARRHDVFMIDLPGYGLSGLPPGKQAATIGDMTGIVSAFLDDVIARPTLLVGNSMGGWIAVRVAEERPHMVRGVVLMNAGGALLDGHRSWDPFIELLSPPDAHQARQVARMVFGALPPPLRELSARGMTNLFARPVVREFINATDEPDFLSPDELRQLPTPTAILWGERDRFLPPGSFEFFHTHLPSPQVRVLKRCGHLPQRERPVATARFIKRFAQQIAQSTPQISPVEAMAR</sequence>
<evidence type="ECO:0000313" key="3">
    <source>
        <dbReference type="Proteomes" id="UP000000263"/>
    </source>
</evidence>
<dbReference type="InterPro" id="IPR029058">
    <property type="entry name" value="AB_hydrolase_fold"/>
</dbReference>
<organism evidence="2 3">
    <name type="scientific">Roseiflexus castenholzii (strain DSM 13941 / HLO8)</name>
    <dbReference type="NCBI Taxonomy" id="383372"/>
    <lineage>
        <taxon>Bacteria</taxon>
        <taxon>Bacillati</taxon>
        <taxon>Chloroflexota</taxon>
        <taxon>Chloroflexia</taxon>
        <taxon>Chloroflexales</taxon>
        <taxon>Roseiflexineae</taxon>
        <taxon>Roseiflexaceae</taxon>
        <taxon>Roseiflexus</taxon>
    </lineage>
</organism>
<keyword evidence="2" id="KW-0378">Hydrolase</keyword>
<dbReference type="eggNOG" id="COG2267">
    <property type="taxonomic scope" value="Bacteria"/>
</dbReference>
<keyword evidence="3" id="KW-1185">Reference proteome</keyword>
<dbReference type="AlphaFoldDB" id="A7NHP7"/>
<dbReference type="InterPro" id="IPR000073">
    <property type="entry name" value="AB_hydrolase_1"/>
</dbReference>
<dbReference type="Pfam" id="PF12697">
    <property type="entry name" value="Abhydrolase_6"/>
    <property type="match status" value="1"/>
</dbReference>